<dbReference type="EMBL" id="MN739615">
    <property type="protein sequence ID" value="QHT16059.1"/>
    <property type="molecule type" value="Genomic_DNA"/>
</dbReference>
<sequence>MPNWCYNFAEITCPAKDVYNKLIDSIANKCWFTTFAPLNVDNKWDYNKAIERWKTKWDPDSIEIVNKDDELCTIEISFETAWTPPIGVYSIMNKNYNIETIAYYEESGCEFFGKCIFSKYEEIDETYDFPSNKEELNETRNIIGRELDEFMNSTWEELQERWRDDDKEDAEEDTEHDHFAEDNTTKV</sequence>
<dbReference type="Gene3D" id="3.30.70.1270">
    <property type="entry name" value="Api92-like domains"/>
    <property type="match status" value="1"/>
</dbReference>
<dbReference type="AlphaFoldDB" id="A0A6C0DJG5"/>
<reference evidence="3" key="1">
    <citation type="journal article" date="2020" name="Nature">
        <title>Giant virus diversity and host interactions through global metagenomics.</title>
        <authorList>
            <person name="Schulz F."/>
            <person name="Roux S."/>
            <person name="Paez-Espino D."/>
            <person name="Jungbluth S."/>
            <person name="Walsh D.A."/>
            <person name="Denef V.J."/>
            <person name="McMahon K.D."/>
            <person name="Konstantinidis K.T."/>
            <person name="Eloe-Fadrosh E.A."/>
            <person name="Kyrpides N.C."/>
            <person name="Woyke T."/>
        </authorList>
    </citation>
    <scope>NUCLEOTIDE SEQUENCE</scope>
    <source>
        <strain evidence="3">GVMAG-M-3300023174-182</strain>
    </source>
</reference>
<dbReference type="InterPro" id="IPR041329">
    <property type="entry name" value="YubB_C"/>
</dbReference>
<accession>A0A6C0DJG5</accession>
<evidence type="ECO:0000259" key="2">
    <source>
        <dbReference type="Pfam" id="PF18406"/>
    </source>
</evidence>
<organism evidence="3">
    <name type="scientific">viral metagenome</name>
    <dbReference type="NCBI Taxonomy" id="1070528"/>
    <lineage>
        <taxon>unclassified sequences</taxon>
        <taxon>metagenomes</taxon>
        <taxon>organismal metagenomes</taxon>
    </lineage>
</organism>
<feature type="domain" description="YubB ferredoxin-like" evidence="2">
    <location>
        <begin position="66"/>
        <end position="143"/>
    </location>
</feature>
<feature type="region of interest" description="Disordered" evidence="1">
    <location>
        <begin position="159"/>
        <end position="187"/>
    </location>
</feature>
<feature type="compositionally biased region" description="Basic and acidic residues" evidence="1">
    <location>
        <begin position="175"/>
        <end position="187"/>
    </location>
</feature>
<evidence type="ECO:0000313" key="3">
    <source>
        <dbReference type="EMBL" id="QHT16059.1"/>
    </source>
</evidence>
<proteinExistence type="predicted"/>
<name>A0A6C0DJG5_9ZZZZ</name>
<protein>
    <recommendedName>
        <fullName evidence="2">YubB ferredoxin-like domain-containing protein</fullName>
    </recommendedName>
</protein>
<evidence type="ECO:0000256" key="1">
    <source>
        <dbReference type="SAM" id="MobiDB-lite"/>
    </source>
</evidence>
<dbReference type="Pfam" id="PF18406">
    <property type="entry name" value="DUF1281_C"/>
    <property type="match status" value="1"/>
</dbReference>